<organism evidence="2 3">
    <name type="scientific">Rangifer tarandus platyrhynchus</name>
    <name type="common">Svalbard reindeer</name>
    <dbReference type="NCBI Taxonomy" id="3082113"/>
    <lineage>
        <taxon>Eukaryota</taxon>
        <taxon>Metazoa</taxon>
        <taxon>Chordata</taxon>
        <taxon>Craniata</taxon>
        <taxon>Vertebrata</taxon>
        <taxon>Euteleostomi</taxon>
        <taxon>Mammalia</taxon>
        <taxon>Eutheria</taxon>
        <taxon>Laurasiatheria</taxon>
        <taxon>Artiodactyla</taxon>
        <taxon>Ruminantia</taxon>
        <taxon>Pecora</taxon>
        <taxon>Cervidae</taxon>
        <taxon>Odocoileinae</taxon>
        <taxon>Rangifer</taxon>
    </lineage>
</organism>
<sequence length="378" mass="40038">MLQEEGRPRCGEQVGLPRTRHGVGPPDGSRASSGLGAHRPNTRSVEGDGPLIRRDGWGLLKPQESLPGLGWGRGGTRQWPSPPGLPVLAPEAPPPTAAQDSWLSVVCGRHPTRRDTARLLVCPDPEDHPPRTCVLCCWPLPRPAPGPSTCRALLAIWALRAACSATRPSPQGRGAPRGGRAVALAPDGRTCFRASACALVSEHVDGSHPRGHGLSRAGCLLSRSPGLSTGDASPSGCLCRVRGLEAENQLSQRLPPGCRELRRVNVNRAGHLVCARVPRGTAGGPDARAFIPLGWRTTWRLRTTHLRKHLCTVAGGGPSRCRAPAPEFSTFRSPSAGAQLPCGAWDLSRPGLEPVSPAHVPTVPYVTVCAVTDIQVMR</sequence>
<feature type="compositionally biased region" description="Pro residues" evidence="1">
    <location>
        <begin position="80"/>
        <end position="96"/>
    </location>
</feature>
<name>A0ABN8Y4Z4_RANTA</name>
<protein>
    <submittedName>
        <fullName evidence="2">Uncharacterized protein</fullName>
    </submittedName>
</protein>
<keyword evidence="3" id="KW-1185">Reference proteome</keyword>
<reference evidence="2" key="1">
    <citation type="submission" date="2023-04" db="EMBL/GenBank/DDBJ databases">
        <authorList>
            <consortium name="ELIXIR-Norway"/>
        </authorList>
    </citation>
    <scope>NUCLEOTIDE SEQUENCE [LARGE SCALE GENOMIC DNA]</scope>
</reference>
<gene>
    <name evidence="2" type="ORF">MRATA1EN1_LOCUS5615</name>
</gene>
<accession>A0ABN8Y4Z4</accession>
<proteinExistence type="predicted"/>
<feature type="compositionally biased region" description="Basic and acidic residues" evidence="1">
    <location>
        <begin position="1"/>
        <end position="10"/>
    </location>
</feature>
<dbReference type="EMBL" id="OX459950">
    <property type="protein sequence ID" value="CAI9156653.1"/>
    <property type="molecule type" value="Genomic_DNA"/>
</dbReference>
<dbReference type="Proteomes" id="UP001176941">
    <property type="component" value="Chromosome 14"/>
</dbReference>
<evidence type="ECO:0000313" key="2">
    <source>
        <dbReference type="EMBL" id="CAI9156653.1"/>
    </source>
</evidence>
<feature type="region of interest" description="Disordered" evidence="1">
    <location>
        <begin position="1"/>
        <end position="98"/>
    </location>
</feature>
<evidence type="ECO:0000256" key="1">
    <source>
        <dbReference type="SAM" id="MobiDB-lite"/>
    </source>
</evidence>
<evidence type="ECO:0000313" key="3">
    <source>
        <dbReference type="Proteomes" id="UP001176941"/>
    </source>
</evidence>